<protein>
    <recommendedName>
        <fullName evidence="5">Pentatricopeptide repeat-containing protein</fullName>
    </recommendedName>
</protein>
<dbReference type="Gene3D" id="1.25.40.10">
    <property type="entry name" value="Tetratricopeptide repeat domain"/>
    <property type="match status" value="1"/>
</dbReference>
<dbReference type="InterPro" id="IPR011990">
    <property type="entry name" value="TPR-like_helical_dom_sf"/>
</dbReference>
<dbReference type="PANTHER" id="PTHR47926">
    <property type="entry name" value="PENTATRICOPEPTIDE REPEAT-CONTAINING PROTEIN"/>
    <property type="match status" value="1"/>
</dbReference>
<dbReference type="InterPro" id="IPR046960">
    <property type="entry name" value="PPR_At4g14850-like_plant"/>
</dbReference>
<dbReference type="Proteomes" id="UP001064489">
    <property type="component" value="Chromosome 5"/>
</dbReference>
<dbReference type="GO" id="GO:0009451">
    <property type="term" value="P:RNA modification"/>
    <property type="evidence" value="ECO:0007669"/>
    <property type="project" value="InterPro"/>
</dbReference>
<evidence type="ECO:0000256" key="1">
    <source>
        <dbReference type="ARBA" id="ARBA00022737"/>
    </source>
</evidence>
<evidence type="ECO:0000313" key="4">
    <source>
        <dbReference type="Proteomes" id="UP001064489"/>
    </source>
</evidence>
<evidence type="ECO:0008006" key="5">
    <source>
        <dbReference type="Google" id="ProtNLM"/>
    </source>
</evidence>
<keyword evidence="4" id="KW-1185">Reference proteome</keyword>
<dbReference type="Pfam" id="PF13041">
    <property type="entry name" value="PPR_2"/>
    <property type="match status" value="1"/>
</dbReference>
<name>A0AAD5IZJ6_ACENE</name>
<dbReference type="InterPro" id="IPR002885">
    <property type="entry name" value="PPR_rpt"/>
</dbReference>
<dbReference type="PANTHER" id="PTHR47926:SF390">
    <property type="entry name" value="TETRATRICOPEPTIDE REPEAT-LIKE SUPERFAMILY PROTEIN"/>
    <property type="match status" value="1"/>
</dbReference>
<gene>
    <name evidence="3" type="ORF">LWI28_011477</name>
</gene>
<dbReference type="PROSITE" id="PS51375">
    <property type="entry name" value="PPR"/>
    <property type="match status" value="1"/>
</dbReference>
<dbReference type="NCBIfam" id="TIGR00756">
    <property type="entry name" value="PPR"/>
    <property type="match status" value="2"/>
</dbReference>
<reference evidence="3" key="1">
    <citation type="journal article" date="2022" name="Plant J.">
        <title>Strategies of tolerance reflected in two North American maple genomes.</title>
        <authorList>
            <person name="McEvoy S.L."/>
            <person name="Sezen U.U."/>
            <person name="Trouern-Trend A."/>
            <person name="McMahon S.M."/>
            <person name="Schaberg P.G."/>
            <person name="Yang J."/>
            <person name="Wegrzyn J.L."/>
            <person name="Swenson N.G."/>
        </authorList>
    </citation>
    <scope>NUCLEOTIDE SEQUENCE</scope>
    <source>
        <strain evidence="3">91603</strain>
    </source>
</reference>
<dbReference type="GO" id="GO:0003723">
    <property type="term" value="F:RNA binding"/>
    <property type="evidence" value="ECO:0007669"/>
    <property type="project" value="InterPro"/>
</dbReference>
<proteinExistence type="predicted"/>
<comment type="caution">
    <text evidence="3">The sequence shown here is derived from an EMBL/GenBank/DDBJ whole genome shotgun (WGS) entry which is preliminary data.</text>
</comment>
<accession>A0AAD5IZJ6</accession>
<organism evidence="3 4">
    <name type="scientific">Acer negundo</name>
    <name type="common">Box elder</name>
    <dbReference type="NCBI Taxonomy" id="4023"/>
    <lineage>
        <taxon>Eukaryota</taxon>
        <taxon>Viridiplantae</taxon>
        <taxon>Streptophyta</taxon>
        <taxon>Embryophyta</taxon>
        <taxon>Tracheophyta</taxon>
        <taxon>Spermatophyta</taxon>
        <taxon>Magnoliopsida</taxon>
        <taxon>eudicotyledons</taxon>
        <taxon>Gunneridae</taxon>
        <taxon>Pentapetalae</taxon>
        <taxon>rosids</taxon>
        <taxon>malvids</taxon>
        <taxon>Sapindales</taxon>
        <taxon>Sapindaceae</taxon>
        <taxon>Hippocastanoideae</taxon>
        <taxon>Acereae</taxon>
        <taxon>Acer</taxon>
    </lineage>
</organism>
<sequence length="141" mass="15829">MISGYACNGHEREALRLISRMVQSGQRLDNFTLFTVLSACASVATLERCMEVHACALQACLESNVFVRCALVDMYSKCGRIDYALRFFDMMPIRNVSSWNSMISSYAFHGHGDKGLELFLRMKLDGPPPNHVTFRLGLVSL</sequence>
<dbReference type="FunFam" id="1.25.40.10:FF:000344">
    <property type="entry name" value="Pentatricopeptide repeat-containing protein"/>
    <property type="match status" value="1"/>
</dbReference>
<reference evidence="3" key="2">
    <citation type="submission" date="2023-02" db="EMBL/GenBank/DDBJ databases">
        <authorList>
            <person name="Swenson N.G."/>
            <person name="Wegrzyn J.L."/>
            <person name="Mcevoy S.L."/>
        </authorList>
    </citation>
    <scope>NUCLEOTIDE SEQUENCE</scope>
    <source>
        <strain evidence="3">91603</strain>
        <tissue evidence="3">Leaf</tissue>
    </source>
</reference>
<dbReference type="Pfam" id="PF01535">
    <property type="entry name" value="PPR"/>
    <property type="match status" value="1"/>
</dbReference>
<dbReference type="EMBL" id="JAJSOW010000102">
    <property type="protein sequence ID" value="KAI9177134.1"/>
    <property type="molecule type" value="Genomic_DNA"/>
</dbReference>
<feature type="repeat" description="PPR" evidence="2">
    <location>
        <begin position="95"/>
        <end position="129"/>
    </location>
</feature>
<keyword evidence="1" id="KW-0677">Repeat</keyword>
<dbReference type="AlphaFoldDB" id="A0AAD5IZJ6"/>
<evidence type="ECO:0000313" key="3">
    <source>
        <dbReference type="EMBL" id="KAI9177134.1"/>
    </source>
</evidence>
<evidence type="ECO:0000256" key="2">
    <source>
        <dbReference type="PROSITE-ProRule" id="PRU00708"/>
    </source>
</evidence>